<dbReference type="AlphaFoldDB" id="A0A1F5NK09"/>
<name>A0A1F5NK09_9BACT</name>
<gene>
    <name evidence="1" type="ORF">A2751_02235</name>
</gene>
<evidence type="ECO:0000313" key="2">
    <source>
        <dbReference type="Proteomes" id="UP000176864"/>
    </source>
</evidence>
<comment type="caution">
    <text evidence="1">The sequence shown here is derived from an EMBL/GenBank/DDBJ whole genome shotgun (WGS) entry which is preliminary data.</text>
</comment>
<evidence type="ECO:0000313" key="1">
    <source>
        <dbReference type="EMBL" id="OGE77842.1"/>
    </source>
</evidence>
<organism evidence="1 2">
    <name type="scientific">Candidatus Doudnabacteria bacterium RIFCSPHIGHO2_01_FULL_46_14</name>
    <dbReference type="NCBI Taxonomy" id="1817824"/>
    <lineage>
        <taxon>Bacteria</taxon>
        <taxon>Candidatus Doudnaibacteriota</taxon>
    </lineage>
</organism>
<sequence>MSENTVVRIVNGKQETVRQSDLNVGDVILNKEGRCLRIVTKQIEFYNLAKGRIQFPGESGYAAVILWGKFAAAFPVSGGPFGDLIKNGKMIIPPLGAMVEAVIFEEVAAE</sequence>
<dbReference type="Proteomes" id="UP000176864">
    <property type="component" value="Unassembled WGS sequence"/>
</dbReference>
<protein>
    <submittedName>
        <fullName evidence="1">Uncharacterized protein</fullName>
    </submittedName>
</protein>
<proteinExistence type="predicted"/>
<dbReference type="STRING" id="1817824.A2751_02235"/>
<dbReference type="EMBL" id="MFEK01000016">
    <property type="protein sequence ID" value="OGE77842.1"/>
    <property type="molecule type" value="Genomic_DNA"/>
</dbReference>
<accession>A0A1F5NK09</accession>
<reference evidence="1 2" key="1">
    <citation type="journal article" date="2016" name="Nat. Commun.">
        <title>Thousands of microbial genomes shed light on interconnected biogeochemical processes in an aquifer system.</title>
        <authorList>
            <person name="Anantharaman K."/>
            <person name="Brown C.T."/>
            <person name="Hug L.A."/>
            <person name="Sharon I."/>
            <person name="Castelle C.J."/>
            <person name="Probst A.J."/>
            <person name="Thomas B.C."/>
            <person name="Singh A."/>
            <person name="Wilkins M.J."/>
            <person name="Karaoz U."/>
            <person name="Brodie E.L."/>
            <person name="Williams K.H."/>
            <person name="Hubbard S.S."/>
            <person name="Banfield J.F."/>
        </authorList>
    </citation>
    <scope>NUCLEOTIDE SEQUENCE [LARGE SCALE GENOMIC DNA]</scope>
</reference>